<geneLocation type="plasmid" evidence="2">
    <name>pPm60</name>
</geneLocation>
<dbReference type="GeneID" id="93396206"/>
<reference evidence="2" key="1">
    <citation type="journal article" date="2018" name="Antimicrob. Agents Chemother.">
        <title>Characterization of the complete nucleotide sequences of IMP-4-encoding plasmids, belonging to diverse Inc families, recovered from Enterobacteriaceae of wildlife origin.</title>
        <authorList>
            <person name="Dolejska M."/>
            <person name="Papagiannitsis C.C."/>
            <person name="Pratova H."/>
            <person name="Medvecky M."/>
            <person name="Davidova Gerzova L."/>
            <person name="Valcek A."/>
        </authorList>
    </citation>
    <scope>NUCLEOTIDE SEQUENCE</scope>
    <source>
        <plasmid evidence="2">pPm60</plasmid>
    </source>
</reference>
<dbReference type="Gene3D" id="3.40.50.300">
    <property type="entry name" value="P-loop containing nucleotide triphosphate hydrolases"/>
    <property type="match status" value="1"/>
</dbReference>
<evidence type="ECO:0000313" key="2">
    <source>
        <dbReference type="EMBL" id="AVE26195.1"/>
    </source>
</evidence>
<dbReference type="EMBL" id="MG516911">
    <property type="protein sequence ID" value="AVE26195.1"/>
    <property type="molecule type" value="Genomic_DNA"/>
</dbReference>
<sequence length="335" mass="37767">MNAVNNSFDIKRNTPVDMESLGIILPENLKGKYSIKGFSNDHQFSEYIPKFNEKYVFEPSLRKHVLMWFDNPLDTSLWISGPTGCGKSSIVEQIAARMNWGLMKVTASPDLDMSSLLGSFRLKVDKLTGDQETVFHEGPLTIAYKHGLVFLIDEYDQLEPSVANSLNGILEMGSLVIPETNECIHHHENFRFAVTANSNGTGDMTGNYSGVKPQNIANLDRFMFVEADYMPEKEERKLLASFLSDPESHQLLTDGLIKLANDVRKSTSATVTNFSSTAISTRSLVNVVRRFDFMLRSKQPPVDILLDAWQLHISNRAPEDEKIALNDMFNVYFKS</sequence>
<keyword evidence="2" id="KW-0614">Plasmid</keyword>
<accession>A0A2L1KUU5</accession>
<evidence type="ECO:0000259" key="1">
    <source>
        <dbReference type="Pfam" id="PF07728"/>
    </source>
</evidence>
<proteinExistence type="predicted"/>
<dbReference type="Pfam" id="PF07728">
    <property type="entry name" value="AAA_5"/>
    <property type="match status" value="1"/>
</dbReference>
<name>A0A2L1KUU5_PROMI</name>
<dbReference type="PANTHER" id="PTHR42759:SF1">
    <property type="entry name" value="MAGNESIUM-CHELATASE SUBUNIT CHLD"/>
    <property type="match status" value="1"/>
</dbReference>
<dbReference type="PANTHER" id="PTHR42759">
    <property type="entry name" value="MOXR FAMILY PROTEIN"/>
    <property type="match status" value="1"/>
</dbReference>
<protein>
    <submittedName>
        <fullName evidence="2">CobS</fullName>
    </submittedName>
</protein>
<dbReference type="InterPro" id="IPR011704">
    <property type="entry name" value="ATPase_dyneun-rel_AAA"/>
</dbReference>
<organism evidence="2">
    <name type="scientific">Proteus mirabilis</name>
    <dbReference type="NCBI Taxonomy" id="584"/>
    <lineage>
        <taxon>Bacteria</taxon>
        <taxon>Pseudomonadati</taxon>
        <taxon>Pseudomonadota</taxon>
        <taxon>Gammaproteobacteria</taxon>
        <taxon>Enterobacterales</taxon>
        <taxon>Morganellaceae</taxon>
        <taxon>Proteus</taxon>
    </lineage>
</organism>
<dbReference type="InterPro" id="IPR027417">
    <property type="entry name" value="P-loop_NTPase"/>
</dbReference>
<dbReference type="AlphaFoldDB" id="A0A2L1KUU5"/>
<dbReference type="InterPro" id="IPR050764">
    <property type="entry name" value="CbbQ/NirQ/NorQ/GpvN"/>
</dbReference>
<dbReference type="GO" id="GO:0016887">
    <property type="term" value="F:ATP hydrolysis activity"/>
    <property type="evidence" value="ECO:0007669"/>
    <property type="project" value="InterPro"/>
</dbReference>
<dbReference type="GO" id="GO:0005524">
    <property type="term" value="F:ATP binding"/>
    <property type="evidence" value="ECO:0007669"/>
    <property type="project" value="InterPro"/>
</dbReference>
<feature type="domain" description="ATPase dynein-related AAA" evidence="1">
    <location>
        <begin position="79"/>
        <end position="200"/>
    </location>
</feature>
<dbReference type="RefSeq" id="WP_023159922.1">
    <property type="nucleotide sequence ID" value="NZ_AP026828.1"/>
</dbReference>
<dbReference type="SUPFAM" id="SSF52540">
    <property type="entry name" value="P-loop containing nucleoside triphosphate hydrolases"/>
    <property type="match status" value="1"/>
</dbReference>